<evidence type="ECO:0000313" key="3">
    <source>
        <dbReference type="EMBL" id="PIC13018.1"/>
    </source>
</evidence>
<evidence type="ECO:0000313" key="4">
    <source>
        <dbReference type="Proteomes" id="UP000230233"/>
    </source>
</evidence>
<feature type="region of interest" description="Disordered" evidence="2">
    <location>
        <begin position="478"/>
        <end position="504"/>
    </location>
</feature>
<comment type="caution">
    <text evidence="3">The sequence shown here is derived from an EMBL/GenBank/DDBJ whole genome shotgun (WGS) entry which is preliminary data.</text>
</comment>
<keyword evidence="4" id="KW-1185">Reference proteome</keyword>
<sequence>MSHKFVACDAARERKNRARAFVNQLAFNHAIVQHSWATLDIDDELTCEYINRMESSELERMKFELDVLTHKVHPSIKFLKAEDNPLPFVVKLTAPRGRGNFNPQYQQRNNNWTRQNFAQEQNYDHRVDTYQAPQHFNRPMQLCFSGPFQIVPPMAVPIHSTPVRYVPVNHGYNNTFSAAPMQNGYFQSNRSNGDYYPSPTESRDSGVYTGSSSNGYEGSQNIQYIPASYPRVVRYASVIPLGESPIHDPSQGVPPQSADFNYPMQQYYSGSSHAMLQMPIQFSPGLGYAPVQYGSNNTVSTAHSYSQSNHPNGCYYSSPTESRDSAVYTSASSYGSERCQNVQHVLASSPNDVPYASAIPPEVPQIHDPSPSSSRSQDAYRKRQTMNAKSRIQTTIKVEPNYESNPQIISGQHEKPQSTVGVDNRNKDTSLKVSKDVAILPVALEKPAESIEATDFDTKEIEKRDTSDEATVTVAMPSNSESVLPTAHESAKFEEEVEPPRIGTTVEDNIQTTTELELEKESSIVTDDVSVASNTDLDCELSKLDKPVQSLETTDCDNEDLKEKTTSNEAIVPISKPSESESLLPRAPESAKFVKEVKPPSIETTAECDIQTTIELPVEMSEILVLQHEEPQSAIGMENVKNDQKLQLRKDFDTRPNVAENMSGTSNKENDPSTLEKPVMSTPIKPSEVETEELKGHTTSDERSGLAEDPEFPELRSKALDSVEKCSKDANMPMVENDKPSKPLMSEVLLAAIEKDKGTVDPCLIADPIMQRDICQKEYKNLKSGTNSQGSKRTPLSHIKNSEKQFHKNTHEASKHHLSAKQEQDSNSGWKTVKSSSRDAKNTEKLAVPAEQPPVAKDSKRSPSSKELKASTTATSISPTRKTKQSVEENLAESIIDTPDQPEKSQVSKSSQKKSMKNKKKDKNAKTANASVVEDFDNLLEQFKEEDKKSAEKNGEVREVVVNTANGQKKKRTIRQYRAERDDAERKEQEMFDSLETEGQRLEVAINMALRQFFEELNYCIITRTPMVNWPECPMRELSECEEVTRKRDELVLDFIHERIVDQIGNVETTAKMRELFYRFLRRHYNSNLGFILEPLAKILLERDITYEDEQELVARMLNQQELRADWKAFYPGPTNEC</sequence>
<organism evidence="3 4">
    <name type="scientific">Caenorhabditis nigoni</name>
    <dbReference type="NCBI Taxonomy" id="1611254"/>
    <lineage>
        <taxon>Eukaryota</taxon>
        <taxon>Metazoa</taxon>
        <taxon>Ecdysozoa</taxon>
        <taxon>Nematoda</taxon>
        <taxon>Chromadorea</taxon>
        <taxon>Rhabditida</taxon>
        <taxon>Rhabditina</taxon>
        <taxon>Rhabditomorpha</taxon>
        <taxon>Rhabditoidea</taxon>
        <taxon>Rhabditidae</taxon>
        <taxon>Peloderinae</taxon>
        <taxon>Caenorhabditis</taxon>
    </lineage>
</organism>
<feature type="compositionally biased region" description="Basic and acidic residues" evidence="2">
    <location>
        <begin position="713"/>
        <end position="728"/>
    </location>
</feature>
<keyword evidence="1" id="KW-0175">Coiled coil</keyword>
<protein>
    <submittedName>
        <fullName evidence="3">Uncharacterized protein</fullName>
    </submittedName>
</protein>
<feature type="region of interest" description="Disordered" evidence="2">
    <location>
        <begin position="781"/>
        <end position="929"/>
    </location>
</feature>
<feature type="compositionally biased region" description="Basic residues" evidence="2">
    <location>
        <begin position="911"/>
        <end position="923"/>
    </location>
</feature>
<dbReference type="OrthoDB" id="5888195at2759"/>
<dbReference type="Proteomes" id="UP000230233">
    <property type="component" value="Unassembled WGS sequence"/>
</dbReference>
<feature type="region of interest" description="Disordered" evidence="2">
    <location>
        <begin position="559"/>
        <end position="593"/>
    </location>
</feature>
<feature type="region of interest" description="Disordered" evidence="2">
    <location>
        <begin position="188"/>
        <end position="214"/>
    </location>
</feature>
<feature type="coiled-coil region" evidence="1">
    <location>
        <begin position="967"/>
        <end position="994"/>
    </location>
</feature>
<feature type="region of interest" description="Disordered" evidence="2">
    <location>
        <begin position="406"/>
        <end position="426"/>
    </location>
</feature>
<evidence type="ECO:0000256" key="2">
    <source>
        <dbReference type="SAM" id="MobiDB-lite"/>
    </source>
</evidence>
<feature type="compositionally biased region" description="Polar residues" evidence="2">
    <location>
        <begin position="825"/>
        <end position="835"/>
    </location>
</feature>
<feature type="compositionally biased region" description="Polar residues" evidence="2">
    <location>
        <begin position="870"/>
        <end position="880"/>
    </location>
</feature>
<name>A0A2G5SD52_9PELO</name>
<dbReference type="AlphaFoldDB" id="A0A2G5SD52"/>
<gene>
    <name evidence="3" type="ORF">B9Z55_028093</name>
</gene>
<dbReference type="EMBL" id="PDUG01000016">
    <property type="protein sequence ID" value="PIC13018.1"/>
    <property type="molecule type" value="Genomic_DNA"/>
</dbReference>
<feature type="compositionally biased region" description="Polar residues" evidence="2">
    <location>
        <begin position="783"/>
        <end position="794"/>
    </location>
</feature>
<feature type="compositionally biased region" description="Basic and acidic residues" evidence="2">
    <location>
        <begin position="692"/>
        <end position="706"/>
    </location>
</feature>
<accession>A0A2G5SD52</accession>
<feature type="compositionally biased region" description="Basic and acidic residues" evidence="2">
    <location>
        <begin position="857"/>
        <end position="869"/>
    </location>
</feature>
<feature type="region of interest" description="Disordered" evidence="2">
    <location>
        <begin position="352"/>
        <end position="391"/>
    </location>
</feature>
<proteinExistence type="predicted"/>
<feature type="compositionally biased region" description="Basic and acidic residues" evidence="2">
    <location>
        <begin position="800"/>
        <end position="824"/>
    </location>
</feature>
<feature type="region of interest" description="Disordered" evidence="2">
    <location>
        <begin position="653"/>
        <end position="741"/>
    </location>
</feature>
<evidence type="ECO:0000256" key="1">
    <source>
        <dbReference type="SAM" id="Coils"/>
    </source>
</evidence>
<reference evidence="4" key="1">
    <citation type="submission" date="2017-10" db="EMBL/GenBank/DDBJ databases">
        <title>Rapid genome shrinkage in a self-fertile nematode reveals novel sperm competition proteins.</title>
        <authorList>
            <person name="Yin D."/>
            <person name="Schwarz E.M."/>
            <person name="Thomas C.G."/>
            <person name="Felde R.L."/>
            <person name="Korf I.F."/>
            <person name="Cutter A.D."/>
            <person name="Schartner C.M."/>
            <person name="Ralston E.J."/>
            <person name="Meyer B.J."/>
            <person name="Haag E.S."/>
        </authorList>
    </citation>
    <scope>NUCLEOTIDE SEQUENCE [LARGE SCALE GENOMIC DNA]</scope>
    <source>
        <strain evidence="4">JU1422</strain>
    </source>
</reference>